<accession>A0A380PWH3</accession>
<name>A0A380PWH3_YERFR</name>
<dbReference type="OrthoDB" id="6480329at2"/>
<organism evidence="1 2">
    <name type="scientific">Yersinia frederiksenii</name>
    <dbReference type="NCBI Taxonomy" id="29484"/>
    <lineage>
        <taxon>Bacteria</taxon>
        <taxon>Pseudomonadati</taxon>
        <taxon>Pseudomonadota</taxon>
        <taxon>Gammaproteobacteria</taxon>
        <taxon>Enterobacterales</taxon>
        <taxon>Yersiniaceae</taxon>
        <taxon>Yersinia</taxon>
    </lineage>
</organism>
<dbReference type="SUPFAM" id="SSF141571">
    <property type="entry name" value="Pentapeptide repeat-like"/>
    <property type="match status" value="1"/>
</dbReference>
<dbReference type="RefSeq" id="WP_004710132.1">
    <property type="nucleotide sequence ID" value="NZ_CP023964.1"/>
</dbReference>
<sequence>MMHISNNTILASNFHDTQNHTLSDADKIKIMAKEISKCHTEEDRNSLRELKREIIKEQCENNISGRTTTYNGYDLQGVDLSNLNLSYVDFTNGDLRSTNMTNTNLSHSILYGAMLTGIQWNNTNITNARVDLDNICLLPLSTEEQYEKIIECVGEIKSNDTLHQENDAIDAFRASLDTENKMQARLSKLDNQQLQILLPYLYVEATHWQNPIIAYNMKDIGFNYSKEDDNALMIKGYALFLSSLNAIYYDNNSRYEDKVRRVSFNIEHLPELLTVENVMTSEDRSLSSTHSSSIFNVKDIIDNKIKNERLTLDTLKYELEIATNHDDSIITTKGIVDDSTESRRKIINKFSCELVNAHAESDIARIFKLTSDFQYLHLLPNANGRTSQIIRDCFALHLGELPFSTLACMSHYIYLSGPVNQKHLDFMQKNSNVILTAIEEKRLTTNIYKEIIDEQIPFIEKDSATHFDATMFYSAYYRNENAKNNIPEHRELEHHDLD</sequence>
<dbReference type="EMBL" id="UHJA01000001">
    <property type="protein sequence ID" value="SUP77908.1"/>
    <property type="molecule type" value="Genomic_DNA"/>
</dbReference>
<dbReference type="Gene3D" id="2.160.20.80">
    <property type="entry name" value="E3 ubiquitin-protein ligase SopA"/>
    <property type="match status" value="1"/>
</dbReference>
<dbReference type="InterPro" id="IPR001646">
    <property type="entry name" value="5peptide_repeat"/>
</dbReference>
<dbReference type="Pfam" id="PF00805">
    <property type="entry name" value="Pentapeptide"/>
    <property type="match status" value="1"/>
</dbReference>
<reference evidence="1 2" key="1">
    <citation type="submission" date="2018-06" db="EMBL/GenBank/DDBJ databases">
        <authorList>
            <consortium name="Pathogen Informatics"/>
            <person name="Doyle S."/>
        </authorList>
    </citation>
    <scope>NUCLEOTIDE SEQUENCE [LARGE SCALE GENOMIC DNA]</scope>
    <source>
        <strain evidence="1 2">NCTC11470</strain>
    </source>
</reference>
<gene>
    <name evidence="1" type="ORF">NCTC11470_03000</name>
</gene>
<proteinExistence type="predicted"/>
<evidence type="ECO:0000313" key="2">
    <source>
        <dbReference type="Proteomes" id="UP000254835"/>
    </source>
</evidence>
<evidence type="ECO:0000313" key="1">
    <source>
        <dbReference type="EMBL" id="SUP77908.1"/>
    </source>
</evidence>
<dbReference type="AlphaFoldDB" id="A0A380PWH3"/>
<protein>
    <submittedName>
        <fullName evidence="1">Pentapeptide repeat-containing protein</fullName>
    </submittedName>
</protein>
<dbReference type="Proteomes" id="UP000254835">
    <property type="component" value="Unassembled WGS sequence"/>
</dbReference>
<dbReference type="GeneID" id="57904964"/>